<evidence type="ECO:0000313" key="2">
    <source>
        <dbReference type="Proteomes" id="UP000790377"/>
    </source>
</evidence>
<gene>
    <name evidence="1" type="ORF">BJ138DRAFT_1119225</name>
</gene>
<sequence>MAVHSSPYMLLHSLEDHTDSISCVRFSPDGQLLASGSDDGNLLVFDPNLGELKYRIMTNSAIICLEWDNLHLGRLFCGCKDGTLALIDNLKEENPTQFIQTGAQASVYVVRSHSTSGVLAIGVGSEVHLLKELKPRAHTHIIISSISISLRSPHQGNYAIISVLPQPDEMPNSPDSADLRVRVRSLDFLADDSSVDFGRLIVSYLNHGIVCWDVETCTQLWRIIPIHRHRLIGFASLSPDQRALLVSNLSEGTDMYSLGQSRPIRSFKYAVDSQANFPVEALFLHDGAAVVSGSPTGEVNIWDAVTGEHRQTLTHDSFPVQAIAAHQRENFAFLACATSGSGEKTVLKIWKTTLDKSSSSSFLASFRFSDVRYFGSHPF</sequence>
<protein>
    <submittedName>
        <fullName evidence="1">WD40-repeat-containing domain protein</fullName>
    </submittedName>
</protein>
<accession>A0ACB7ZU05</accession>
<dbReference type="EMBL" id="MU268406">
    <property type="protein sequence ID" value="KAH7904641.1"/>
    <property type="molecule type" value="Genomic_DNA"/>
</dbReference>
<name>A0ACB7ZU05_9AGAM</name>
<organism evidence="1 2">
    <name type="scientific">Hygrophoropsis aurantiaca</name>
    <dbReference type="NCBI Taxonomy" id="72124"/>
    <lineage>
        <taxon>Eukaryota</taxon>
        <taxon>Fungi</taxon>
        <taxon>Dikarya</taxon>
        <taxon>Basidiomycota</taxon>
        <taxon>Agaricomycotina</taxon>
        <taxon>Agaricomycetes</taxon>
        <taxon>Agaricomycetidae</taxon>
        <taxon>Boletales</taxon>
        <taxon>Coniophorineae</taxon>
        <taxon>Hygrophoropsidaceae</taxon>
        <taxon>Hygrophoropsis</taxon>
    </lineage>
</organism>
<evidence type="ECO:0000313" key="1">
    <source>
        <dbReference type="EMBL" id="KAH7904641.1"/>
    </source>
</evidence>
<dbReference type="Proteomes" id="UP000790377">
    <property type="component" value="Unassembled WGS sequence"/>
</dbReference>
<proteinExistence type="predicted"/>
<keyword evidence="2" id="KW-1185">Reference proteome</keyword>
<comment type="caution">
    <text evidence="1">The sequence shown here is derived from an EMBL/GenBank/DDBJ whole genome shotgun (WGS) entry which is preliminary data.</text>
</comment>
<reference evidence="1" key="1">
    <citation type="journal article" date="2021" name="New Phytol.">
        <title>Evolutionary innovations through gain and loss of genes in the ectomycorrhizal Boletales.</title>
        <authorList>
            <person name="Wu G."/>
            <person name="Miyauchi S."/>
            <person name="Morin E."/>
            <person name="Kuo A."/>
            <person name="Drula E."/>
            <person name="Varga T."/>
            <person name="Kohler A."/>
            <person name="Feng B."/>
            <person name="Cao Y."/>
            <person name="Lipzen A."/>
            <person name="Daum C."/>
            <person name="Hundley H."/>
            <person name="Pangilinan J."/>
            <person name="Johnson J."/>
            <person name="Barry K."/>
            <person name="LaButti K."/>
            <person name="Ng V."/>
            <person name="Ahrendt S."/>
            <person name="Min B."/>
            <person name="Choi I.G."/>
            <person name="Park H."/>
            <person name="Plett J.M."/>
            <person name="Magnuson J."/>
            <person name="Spatafora J.W."/>
            <person name="Nagy L.G."/>
            <person name="Henrissat B."/>
            <person name="Grigoriev I.V."/>
            <person name="Yang Z.L."/>
            <person name="Xu J."/>
            <person name="Martin F.M."/>
        </authorList>
    </citation>
    <scope>NUCLEOTIDE SEQUENCE</scope>
    <source>
        <strain evidence="1">ATCC 28755</strain>
    </source>
</reference>